<reference evidence="1" key="1">
    <citation type="submission" date="2014-11" db="EMBL/GenBank/DDBJ databases">
        <authorList>
            <person name="Amaro Gonzalez C."/>
        </authorList>
    </citation>
    <scope>NUCLEOTIDE SEQUENCE</scope>
</reference>
<sequence>MWKRSLCVEVVIHHIPNK</sequence>
<dbReference type="EMBL" id="GBXM01042697">
    <property type="protein sequence ID" value="JAH65880.1"/>
    <property type="molecule type" value="Transcribed_RNA"/>
</dbReference>
<accession>A0A0E9UKV4</accession>
<name>A0A0E9UKV4_ANGAN</name>
<dbReference type="AlphaFoldDB" id="A0A0E9UKV4"/>
<proteinExistence type="predicted"/>
<reference evidence="1" key="2">
    <citation type="journal article" date="2015" name="Fish Shellfish Immunol.">
        <title>Early steps in the European eel (Anguilla anguilla)-Vibrio vulnificus interaction in the gills: Role of the RtxA13 toxin.</title>
        <authorList>
            <person name="Callol A."/>
            <person name="Pajuelo D."/>
            <person name="Ebbesson L."/>
            <person name="Teles M."/>
            <person name="MacKenzie S."/>
            <person name="Amaro C."/>
        </authorList>
    </citation>
    <scope>NUCLEOTIDE SEQUENCE</scope>
</reference>
<organism evidence="1">
    <name type="scientific">Anguilla anguilla</name>
    <name type="common">European freshwater eel</name>
    <name type="synonym">Muraena anguilla</name>
    <dbReference type="NCBI Taxonomy" id="7936"/>
    <lineage>
        <taxon>Eukaryota</taxon>
        <taxon>Metazoa</taxon>
        <taxon>Chordata</taxon>
        <taxon>Craniata</taxon>
        <taxon>Vertebrata</taxon>
        <taxon>Euteleostomi</taxon>
        <taxon>Actinopterygii</taxon>
        <taxon>Neopterygii</taxon>
        <taxon>Teleostei</taxon>
        <taxon>Anguilliformes</taxon>
        <taxon>Anguillidae</taxon>
        <taxon>Anguilla</taxon>
    </lineage>
</organism>
<protein>
    <submittedName>
        <fullName evidence="1">Uncharacterized protein</fullName>
    </submittedName>
</protein>
<evidence type="ECO:0000313" key="1">
    <source>
        <dbReference type="EMBL" id="JAH65880.1"/>
    </source>
</evidence>